<dbReference type="RefSeq" id="WP_073032046.1">
    <property type="nucleotide sequence ID" value="NZ_FQXJ01000020.1"/>
</dbReference>
<dbReference type="GO" id="GO:0019154">
    <property type="term" value="F:glycolate dehydrogenase activity"/>
    <property type="evidence" value="ECO:0007669"/>
    <property type="project" value="UniProtKB-EC"/>
</dbReference>
<dbReference type="PIRSF" id="PIRSF000139">
    <property type="entry name" value="Glc_ox_4Fe-4S"/>
    <property type="match status" value="1"/>
</dbReference>
<dbReference type="Proteomes" id="UP000183954">
    <property type="component" value="Unassembled WGS sequence"/>
</dbReference>
<dbReference type="PANTHER" id="PTHR32479:SF20">
    <property type="entry name" value="GLYCOLATE OXIDASE IRON-SULFUR SUBUNIT"/>
    <property type="match status" value="1"/>
</dbReference>
<dbReference type="Pfam" id="PF02754">
    <property type="entry name" value="CCG"/>
    <property type="match status" value="2"/>
</dbReference>
<dbReference type="EC" id="1.1.99.14" evidence="6"/>
<dbReference type="OrthoDB" id="9794954at2"/>
<dbReference type="Gene3D" id="1.10.1060.10">
    <property type="entry name" value="Alpha-helical ferredoxin"/>
    <property type="match status" value="1"/>
</dbReference>
<evidence type="ECO:0000313" key="8">
    <source>
        <dbReference type="EMBL" id="SHI56468.1"/>
    </source>
</evidence>
<dbReference type="EMBL" id="FQXJ01000020">
    <property type="protein sequence ID" value="SHI56468.1"/>
    <property type="molecule type" value="Genomic_DNA"/>
</dbReference>
<comment type="cofactor">
    <cofactor evidence="6">
        <name>[4Fe-4S] cluster</name>
        <dbReference type="ChEBI" id="CHEBI:49883"/>
    </cofactor>
    <text evidence="6">Binds 2 [4Fe-4S] clusters.</text>
</comment>
<feature type="domain" description="4Fe-4S ferredoxin-type" evidence="7">
    <location>
        <begin position="56"/>
        <end position="87"/>
    </location>
</feature>
<comment type="function">
    <text evidence="6">Component of a complex that catalyzes the oxidation of glycolate to glyoxylate.</text>
</comment>
<keyword evidence="2 6" id="KW-0479">Metal-binding</keyword>
<keyword evidence="9" id="KW-1185">Reference proteome</keyword>
<dbReference type="SUPFAM" id="SSF46548">
    <property type="entry name" value="alpha-helical ferredoxin"/>
    <property type="match status" value="1"/>
</dbReference>
<protein>
    <recommendedName>
        <fullName evidence="6">Glycolate oxidase iron-sulfur subunit</fullName>
        <ecNumber evidence="6">1.1.99.14</ecNumber>
    </recommendedName>
</protein>
<evidence type="ECO:0000256" key="4">
    <source>
        <dbReference type="ARBA" id="ARBA00023004"/>
    </source>
</evidence>
<comment type="catalytic activity">
    <reaction evidence="6">
        <text>glycolate + A = glyoxylate + AH2</text>
        <dbReference type="Rhea" id="RHEA:21264"/>
        <dbReference type="ChEBI" id="CHEBI:13193"/>
        <dbReference type="ChEBI" id="CHEBI:17499"/>
        <dbReference type="ChEBI" id="CHEBI:29805"/>
        <dbReference type="ChEBI" id="CHEBI:36655"/>
        <dbReference type="EC" id="1.1.99.14"/>
    </reaction>
</comment>
<keyword evidence="5 6" id="KW-0411">Iron-sulfur</keyword>
<name>A0A1M6C6X9_9FIRM</name>
<accession>A0A1M6C6X9</accession>
<keyword evidence="4 6" id="KW-0408">Iron</keyword>
<dbReference type="InterPro" id="IPR012257">
    <property type="entry name" value="Glc_ox_4Fe-4S"/>
</dbReference>
<evidence type="ECO:0000259" key="7">
    <source>
        <dbReference type="PROSITE" id="PS51379"/>
    </source>
</evidence>
<evidence type="ECO:0000256" key="2">
    <source>
        <dbReference type="ARBA" id="ARBA00022723"/>
    </source>
</evidence>
<evidence type="ECO:0000313" key="9">
    <source>
        <dbReference type="Proteomes" id="UP000183954"/>
    </source>
</evidence>
<dbReference type="STRING" id="1121420.SAMN02746098_04293"/>
<evidence type="ECO:0000256" key="5">
    <source>
        <dbReference type="ARBA" id="ARBA00023014"/>
    </source>
</evidence>
<keyword evidence="3" id="KW-0677">Repeat</keyword>
<keyword evidence="6" id="KW-0249">Electron transport</keyword>
<dbReference type="InterPro" id="IPR017900">
    <property type="entry name" value="4Fe4S_Fe_S_CS"/>
</dbReference>
<dbReference type="InterPro" id="IPR009051">
    <property type="entry name" value="Helical_ferredxn"/>
</dbReference>
<dbReference type="GO" id="GO:0051539">
    <property type="term" value="F:4 iron, 4 sulfur cluster binding"/>
    <property type="evidence" value="ECO:0007669"/>
    <property type="project" value="UniProtKB-UniRule"/>
</dbReference>
<dbReference type="GO" id="GO:0046872">
    <property type="term" value="F:metal ion binding"/>
    <property type="evidence" value="ECO:0007669"/>
    <property type="project" value="UniProtKB-UniRule"/>
</dbReference>
<keyword evidence="6" id="KW-0813">Transport</keyword>
<dbReference type="InterPro" id="IPR017896">
    <property type="entry name" value="4Fe4S_Fe-S-bd"/>
</dbReference>
<dbReference type="Pfam" id="PF13183">
    <property type="entry name" value="Fer4_8"/>
    <property type="match status" value="1"/>
</dbReference>
<evidence type="ECO:0000256" key="1">
    <source>
        <dbReference type="ARBA" id="ARBA00022485"/>
    </source>
</evidence>
<organism evidence="8 9">
    <name type="scientific">Desulfosporosinus lacus DSM 15449</name>
    <dbReference type="NCBI Taxonomy" id="1121420"/>
    <lineage>
        <taxon>Bacteria</taxon>
        <taxon>Bacillati</taxon>
        <taxon>Bacillota</taxon>
        <taxon>Clostridia</taxon>
        <taxon>Eubacteriales</taxon>
        <taxon>Desulfitobacteriaceae</taxon>
        <taxon>Desulfosporosinus</taxon>
    </lineage>
</organism>
<reference evidence="9" key="1">
    <citation type="submission" date="2016-11" db="EMBL/GenBank/DDBJ databases">
        <authorList>
            <person name="Varghese N."/>
            <person name="Submissions S."/>
        </authorList>
    </citation>
    <scope>NUCLEOTIDE SEQUENCE [LARGE SCALE GENOMIC DNA]</scope>
    <source>
        <strain evidence="9">DSM 15449</strain>
    </source>
</reference>
<feature type="domain" description="4Fe-4S ferredoxin-type" evidence="7">
    <location>
        <begin position="5"/>
        <end position="37"/>
    </location>
</feature>
<evidence type="ECO:0000256" key="6">
    <source>
        <dbReference type="PIRNR" id="PIRNR000139"/>
    </source>
</evidence>
<comment type="catalytic activity">
    <reaction evidence="6">
        <text>(R)-lactate + A = pyruvate + AH2</text>
        <dbReference type="Rhea" id="RHEA:15089"/>
        <dbReference type="ChEBI" id="CHEBI:13193"/>
        <dbReference type="ChEBI" id="CHEBI:15361"/>
        <dbReference type="ChEBI" id="CHEBI:16004"/>
        <dbReference type="ChEBI" id="CHEBI:17499"/>
    </reaction>
</comment>
<gene>
    <name evidence="8" type="ORF">SAMN02746098_04293</name>
</gene>
<dbReference type="InterPro" id="IPR004017">
    <property type="entry name" value="Cys_rich_dom"/>
</dbReference>
<dbReference type="AlphaFoldDB" id="A0A1M6C6X9"/>
<dbReference type="PROSITE" id="PS51379">
    <property type="entry name" value="4FE4S_FER_2"/>
    <property type="match status" value="2"/>
</dbReference>
<dbReference type="PROSITE" id="PS00198">
    <property type="entry name" value="4FE4S_FER_1"/>
    <property type="match status" value="1"/>
</dbReference>
<proteinExistence type="predicted"/>
<keyword evidence="1 6" id="KW-0004">4Fe-4S</keyword>
<dbReference type="PANTHER" id="PTHR32479">
    <property type="entry name" value="GLYCOLATE OXIDASE IRON-SULFUR SUBUNIT"/>
    <property type="match status" value="1"/>
</dbReference>
<sequence>MKTTYRVDFAEELKKCVRCGECRANCPIFSESKREPDSPRGRLSLVKLLQEGKITPSAELSEKLYGCLLCKTCAVNCPSGVITDEIVMGVRDYLDDVLDRNIIKKLVLRGFLTRPALLQTSFSLVKLYQKTGLNNVLTRSKLIEHLPEQMSAGAKILPDVSKKLARGRIPEVVKPYGEKRFRVAYFLGCATNLIYPDVVVSGVDVLARHGCEVITPAVKCCGMPHLAYGDTDTAVQLAKKNLKILLSAQVDAVVTDCSSCSATLAESYSKLFEPGTDEYNQAKELSNKVYDLSKFLVEKTGVQPGPNPVNVAVTYHDPCHLKRGQNVFKQPRELLKAIPGVEFKEMKEADRCCGSAGSFSIMHHDLSMKVLERKISNIATAKATVVATSCPTCTMQLSYGLKTHGMVAQVVHPVQLLAKTYQTKT</sequence>
<evidence type="ECO:0000256" key="3">
    <source>
        <dbReference type="ARBA" id="ARBA00022737"/>
    </source>
</evidence>